<dbReference type="InterPro" id="IPR005143">
    <property type="entry name" value="TF_LuxR_autoind-bd_dom"/>
</dbReference>
<keyword evidence="2 5" id="KW-0238">DNA-binding</keyword>
<protein>
    <submittedName>
        <fullName evidence="5">DNA-binding protein with HTH domain containing protein</fullName>
    </submittedName>
</protein>
<dbReference type="CDD" id="cd06170">
    <property type="entry name" value="LuxR_C_like"/>
    <property type="match status" value="1"/>
</dbReference>
<dbReference type="InterPro" id="IPR000792">
    <property type="entry name" value="Tscrpt_reg_LuxR_C"/>
</dbReference>
<keyword evidence="3" id="KW-0804">Transcription</keyword>
<dbReference type="PANTHER" id="PTHR44688">
    <property type="entry name" value="DNA-BINDING TRANSCRIPTIONAL ACTIVATOR DEVR_DOSR"/>
    <property type="match status" value="1"/>
</dbReference>
<evidence type="ECO:0000256" key="3">
    <source>
        <dbReference type="ARBA" id="ARBA00023163"/>
    </source>
</evidence>
<dbReference type="SUPFAM" id="SSF46894">
    <property type="entry name" value="C-terminal effector domain of the bipartite response regulators"/>
    <property type="match status" value="1"/>
</dbReference>
<comment type="caution">
    <text evidence="5">The sequence shown here is derived from an EMBL/GenBank/DDBJ whole genome shotgun (WGS) entry which is preliminary data.</text>
</comment>
<dbReference type="AlphaFoldDB" id="R0EH38"/>
<keyword evidence="1" id="KW-0805">Transcription regulation</keyword>
<evidence type="ECO:0000313" key="6">
    <source>
        <dbReference type="Proteomes" id="UP000013063"/>
    </source>
</evidence>
<dbReference type="eggNOG" id="COG2771">
    <property type="taxonomic scope" value="Bacteria"/>
</dbReference>
<evidence type="ECO:0000256" key="1">
    <source>
        <dbReference type="ARBA" id="ARBA00023015"/>
    </source>
</evidence>
<accession>R0EH38</accession>
<dbReference type="PRINTS" id="PR00038">
    <property type="entry name" value="HTHLUXR"/>
</dbReference>
<evidence type="ECO:0000259" key="4">
    <source>
        <dbReference type="PROSITE" id="PS50043"/>
    </source>
</evidence>
<dbReference type="InterPro" id="IPR016032">
    <property type="entry name" value="Sig_transdc_resp-reg_C-effctor"/>
</dbReference>
<organism evidence="5 6">
    <name type="scientific">Caulobacter vibrioides OR37</name>
    <dbReference type="NCBI Taxonomy" id="1292034"/>
    <lineage>
        <taxon>Bacteria</taxon>
        <taxon>Pseudomonadati</taxon>
        <taxon>Pseudomonadota</taxon>
        <taxon>Alphaproteobacteria</taxon>
        <taxon>Caulobacterales</taxon>
        <taxon>Caulobacteraceae</taxon>
        <taxon>Caulobacter</taxon>
    </lineage>
</organism>
<dbReference type="InterPro" id="IPR036693">
    <property type="entry name" value="TF_LuxR_autoind-bd_dom_sf"/>
</dbReference>
<dbReference type="Gene3D" id="1.10.10.10">
    <property type="entry name" value="Winged helix-like DNA-binding domain superfamily/Winged helix DNA-binding domain"/>
    <property type="match status" value="1"/>
</dbReference>
<evidence type="ECO:0000313" key="5">
    <source>
        <dbReference type="EMBL" id="ENZ81349.1"/>
    </source>
</evidence>
<evidence type="ECO:0000256" key="2">
    <source>
        <dbReference type="ARBA" id="ARBA00023125"/>
    </source>
</evidence>
<dbReference type="Pfam" id="PF03472">
    <property type="entry name" value="Autoind_bind"/>
    <property type="match status" value="1"/>
</dbReference>
<dbReference type="PANTHER" id="PTHR44688:SF16">
    <property type="entry name" value="DNA-BINDING TRANSCRIPTIONAL ACTIVATOR DEVR_DOSR"/>
    <property type="match status" value="1"/>
</dbReference>
<name>R0EH38_CAUVI</name>
<dbReference type="EMBL" id="APMP01000018">
    <property type="protein sequence ID" value="ENZ81349.1"/>
    <property type="molecule type" value="Genomic_DNA"/>
</dbReference>
<dbReference type="Pfam" id="PF00196">
    <property type="entry name" value="GerE"/>
    <property type="match status" value="1"/>
</dbReference>
<sequence length="247" mass="27540" precursor="true">MSRRVLTTAEQQAWAFLSRAPHLGSAGEVETHFAQAIGAFGYDRFCATLVNAERYGREPPTLSRQDFDAWDQRYWGERYVVHDPCVKLLLKSPRAFAWSDAKPFGDGRAQAMWGEAGEHGMNEGFVVRVFGPAGQEVLIRMSTRAPDTDPAARAVLESLATVFGTVMLKHWELQDDNPDYGVISERQAQCLYWASRGKTDWEIGAILELSPRTVHHHIEAAKKRLGVVKRQEAVMKAGELGLLSQAG</sequence>
<dbReference type="PATRIC" id="fig|1292034.3.peg.2735"/>
<feature type="domain" description="HTH luxR-type" evidence="4">
    <location>
        <begin position="176"/>
        <end position="241"/>
    </location>
</feature>
<dbReference type="GO" id="GO:0003677">
    <property type="term" value="F:DNA binding"/>
    <property type="evidence" value="ECO:0007669"/>
    <property type="project" value="UniProtKB-KW"/>
</dbReference>
<dbReference type="STRING" id="1292034.OR37_02755"/>
<dbReference type="Proteomes" id="UP000013063">
    <property type="component" value="Unassembled WGS sequence"/>
</dbReference>
<dbReference type="SUPFAM" id="SSF75516">
    <property type="entry name" value="Pheromone-binding domain of LuxR-like quorum-sensing transcription factors"/>
    <property type="match status" value="1"/>
</dbReference>
<dbReference type="GO" id="GO:0006355">
    <property type="term" value="P:regulation of DNA-templated transcription"/>
    <property type="evidence" value="ECO:0007669"/>
    <property type="project" value="InterPro"/>
</dbReference>
<keyword evidence="6" id="KW-1185">Reference proteome</keyword>
<dbReference type="PROSITE" id="PS50043">
    <property type="entry name" value="HTH_LUXR_2"/>
    <property type="match status" value="1"/>
</dbReference>
<reference evidence="5 6" key="1">
    <citation type="journal article" date="2013" name="Genome Announc.">
        <title>Draft Genome Sequence for Caulobacter sp. Strain OR37, a Bacterium Tolerant to Heavy Metals.</title>
        <authorList>
            <person name="Utturkar S.M."/>
            <person name="Bollmann A."/>
            <person name="Brzoska R.M."/>
            <person name="Klingeman D.M."/>
            <person name="Epstein S.E."/>
            <person name="Palumbo A.V."/>
            <person name="Brown S.D."/>
        </authorList>
    </citation>
    <scope>NUCLEOTIDE SEQUENCE [LARGE SCALE GENOMIC DNA]</scope>
    <source>
        <strain evidence="5 6">OR37</strain>
    </source>
</reference>
<dbReference type="SMART" id="SM00421">
    <property type="entry name" value="HTH_LUXR"/>
    <property type="match status" value="1"/>
</dbReference>
<gene>
    <name evidence="5" type="ORF">OR37_02755</name>
</gene>
<dbReference type="Gene3D" id="3.30.450.80">
    <property type="entry name" value="Transcription factor LuxR-like, autoinducer-binding domain"/>
    <property type="match status" value="1"/>
</dbReference>
<proteinExistence type="predicted"/>
<dbReference type="InterPro" id="IPR036388">
    <property type="entry name" value="WH-like_DNA-bd_sf"/>
</dbReference>